<dbReference type="OrthoDB" id="9182830at2"/>
<organism evidence="2 3">
    <name type="scientific">Pseudomonas deceptionensis</name>
    <dbReference type="NCBI Taxonomy" id="882211"/>
    <lineage>
        <taxon>Bacteria</taxon>
        <taxon>Pseudomonadati</taxon>
        <taxon>Pseudomonadota</taxon>
        <taxon>Gammaproteobacteria</taxon>
        <taxon>Pseudomonadales</taxon>
        <taxon>Pseudomonadaceae</taxon>
        <taxon>Pseudomonas</taxon>
    </lineage>
</organism>
<name>A0A1H5L115_PSEDM</name>
<reference evidence="2" key="1">
    <citation type="submission" date="2016-10" db="EMBL/GenBank/DDBJ databases">
        <authorList>
            <person name="Varghese N."/>
            <person name="Submissions S."/>
        </authorList>
    </citation>
    <scope>NUCLEOTIDE SEQUENCE [LARGE SCALE GENOMIC DNA]</scope>
    <source>
        <strain evidence="2">LMG 25555</strain>
    </source>
</reference>
<dbReference type="RefSeq" id="WP_139272534.1">
    <property type="nucleotide sequence ID" value="NZ_FNUD01000002.1"/>
</dbReference>
<evidence type="ECO:0000256" key="1">
    <source>
        <dbReference type="SAM" id="Phobius"/>
    </source>
</evidence>
<keyword evidence="1" id="KW-0812">Transmembrane</keyword>
<evidence type="ECO:0000313" key="3">
    <source>
        <dbReference type="Proteomes" id="UP000183613"/>
    </source>
</evidence>
<dbReference type="AlphaFoldDB" id="A0A1H5L115"/>
<keyword evidence="1" id="KW-0472">Membrane</keyword>
<evidence type="ECO:0000313" key="2">
    <source>
        <dbReference type="EMBL" id="SEE70765.1"/>
    </source>
</evidence>
<sequence>MIRNKIKINNPLTVIAIFSMLTEASAAVSLPYINSEHQKIYVWFLIIFPSFLITLFFLTLNFNNKSLYTPADLSKAEHTPIATALHAEPPPALKNITPSITLSTLRYHTDIKFSARTPQRFVFLPQGHRIHDPDPPVPPVPKSTSTTVTTESVVLVDSTEPTKLYFIDLSHESSPRQDKHTLENTLCILLNKARNNKNNMTGKYVLLLLVNTQSQLETLKHLVRNACIGHTQVIIYNRDTRKLDTLNSP</sequence>
<feature type="transmembrane region" description="Helical" evidence="1">
    <location>
        <begin position="12"/>
        <end position="34"/>
    </location>
</feature>
<dbReference type="Proteomes" id="UP000183613">
    <property type="component" value="Unassembled WGS sequence"/>
</dbReference>
<comment type="caution">
    <text evidence="2">The sequence shown here is derived from an EMBL/GenBank/DDBJ whole genome shotgun (WGS) entry which is preliminary data.</text>
</comment>
<keyword evidence="1" id="KW-1133">Transmembrane helix</keyword>
<proteinExistence type="predicted"/>
<protein>
    <submittedName>
        <fullName evidence="2">Uncharacterized protein</fullName>
    </submittedName>
</protein>
<gene>
    <name evidence="2" type="ORF">SAMN04489800_1845</name>
</gene>
<keyword evidence="3" id="KW-1185">Reference proteome</keyword>
<feature type="transmembrane region" description="Helical" evidence="1">
    <location>
        <begin position="40"/>
        <end position="60"/>
    </location>
</feature>
<accession>A0A1H5L115</accession>
<dbReference type="EMBL" id="FNUD01000002">
    <property type="protein sequence ID" value="SEE70765.1"/>
    <property type="molecule type" value="Genomic_DNA"/>
</dbReference>